<dbReference type="AlphaFoldDB" id="A0A1M2V6V9"/>
<dbReference type="Pfam" id="PF00248">
    <property type="entry name" value="Aldo_ket_red"/>
    <property type="match status" value="1"/>
</dbReference>
<reference evidence="4 5" key="1">
    <citation type="submission" date="2016-10" db="EMBL/GenBank/DDBJ databases">
        <title>Genome sequence of the basidiomycete white-rot fungus Trametes pubescens.</title>
        <authorList>
            <person name="Makela M.R."/>
            <person name="Granchi Z."/>
            <person name="Peng M."/>
            <person name="De Vries R.P."/>
            <person name="Grigoriev I."/>
            <person name="Riley R."/>
            <person name="Hilden K."/>
        </authorList>
    </citation>
    <scope>NUCLEOTIDE SEQUENCE [LARGE SCALE GENOMIC DNA]</scope>
    <source>
        <strain evidence="4 5">FBCC735</strain>
    </source>
</reference>
<dbReference type="Gene3D" id="3.20.20.100">
    <property type="entry name" value="NADP-dependent oxidoreductase domain"/>
    <property type="match status" value="1"/>
</dbReference>
<organism evidence="4 5">
    <name type="scientific">Trametes pubescens</name>
    <name type="common">White-rot fungus</name>
    <dbReference type="NCBI Taxonomy" id="154538"/>
    <lineage>
        <taxon>Eukaryota</taxon>
        <taxon>Fungi</taxon>
        <taxon>Dikarya</taxon>
        <taxon>Basidiomycota</taxon>
        <taxon>Agaricomycotina</taxon>
        <taxon>Agaricomycetes</taxon>
        <taxon>Polyporales</taxon>
        <taxon>Polyporaceae</taxon>
        <taxon>Trametes</taxon>
    </lineage>
</organism>
<evidence type="ECO:0000259" key="3">
    <source>
        <dbReference type="Pfam" id="PF00248"/>
    </source>
</evidence>
<evidence type="ECO:0000313" key="4">
    <source>
        <dbReference type="EMBL" id="OJT03321.1"/>
    </source>
</evidence>
<evidence type="ECO:0000313" key="5">
    <source>
        <dbReference type="Proteomes" id="UP000184267"/>
    </source>
</evidence>
<name>A0A1M2V6V9_TRAPU</name>
<dbReference type="InterPro" id="IPR050523">
    <property type="entry name" value="AKR_Detox_Biosynth"/>
</dbReference>
<accession>A0A1M2V6V9</accession>
<sequence length="380" mass="41535">MSSFAPQPQPATELGRYRLLSPSAGVRVSPICLGSMSLGQSWTPEMAGGTTQEEAFKFLDKYYECGGNFIDTANNYQNGESESLIGAWVAARKNRDELVIATKYTINYQHHRQDIKLKVNYQGNHRKSLILSVQDSLEKLQTSYLDILYVHWWDYSTSIPELMQALDTLVKSNKVLYLGISDTPAWLVVKANDYARAHGMAQFVVYQGLWSIGTRDLEREIVPMCRAEGMGIVPWGVLGQGKYKTEAEMKARSAVRYGMPQTEDEKKISAALEAVAGEVGNGATLTSVAVAWALAKAPYVFPVVGGRSPAQLDDVIKGLEIALTPAQAQALEAAAIFVPGFPYNFFGGNPALGDGRSNYMVNAAGWVKWVKAEAPIAPGP</sequence>
<protein>
    <submittedName>
        <fullName evidence="4">Norsolorinic acid reductase B</fullName>
    </submittedName>
</protein>
<comment type="caution">
    <text evidence="4">The sequence shown here is derived from an EMBL/GenBank/DDBJ whole genome shotgun (WGS) entry which is preliminary data.</text>
</comment>
<comment type="similarity">
    <text evidence="2">Belongs to the aldo/keto reductase family. Aldo/keto reductase 2 subfamily.</text>
</comment>
<proteinExistence type="inferred from homology"/>
<evidence type="ECO:0000256" key="2">
    <source>
        <dbReference type="ARBA" id="ARBA00038157"/>
    </source>
</evidence>
<dbReference type="Proteomes" id="UP000184267">
    <property type="component" value="Unassembled WGS sequence"/>
</dbReference>
<gene>
    <name evidence="4" type="ORF">TRAPUB_6099</name>
</gene>
<dbReference type="STRING" id="154538.A0A1M2V6V9"/>
<keyword evidence="1" id="KW-0521">NADP</keyword>
<dbReference type="OrthoDB" id="48988at2759"/>
<dbReference type="InterPro" id="IPR036812">
    <property type="entry name" value="NAD(P)_OxRdtase_dom_sf"/>
</dbReference>
<dbReference type="SUPFAM" id="SSF51430">
    <property type="entry name" value="NAD(P)-linked oxidoreductase"/>
    <property type="match status" value="1"/>
</dbReference>
<dbReference type="PANTHER" id="PTHR43364:SF7">
    <property type="entry name" value="NADP-DEPENDENT OXIDOREDUCTASE DOMAIN-CONTAINING PROTEIN-RELATED"/>
    <property type="match status" value="1"/>
</dbReference>
<dbReference type="EMBL" id="MNAD01001619">
    <property type="protein sequence ID" value="OJT03321.1"/>
    <property type="molecule type" value="Genomic_DNA"/>
</dbReference>
<keyword evidence="5" id="KW-1185">Reference proteome</keyword>
<evidence type="ECO:0000256" key="1">
    <source>
        <dbReference type="ARBA" id="ARBA00022857"/>
    </source>
</evidence>
<dbReference type="PANTHER" id="PTHR43364">
    <property type="entry name" value="NADH-SPECIFIC METHYLGLYOXAL REDUCTASE-RELATED"/>
    <property type="match status" value="1"/>
</dbReference>
<dbReference type="InterPro" id="IPR023210">
    <property type="entry name" value="NADP_OxRdtase_dom"/>
</dbReference>
<dbReference type="OMA" id="CLGAMSL"/>
<feature type="domain" description="NADP-dependent oxidoreductase" evidence="3">
    <location>
        <begin position="30"/>
        <end position="334"/>
    </location>
</feature>